<keyword evidence="1" id="KW-1133">Transmembrane helix</keyword>
<evidence type="ECO:0000256" key="1">
    <source>
        <dbReference type="SAM" id="Phobius"/>
    </source>
</evidence>
<accession>A0A8C4N5Y7</accession>
<evidence type="ECO:0000313" key="2">
    <source>
        <dbReference type="Ensembl" id="ENSEBUP00000001342.1"/>
    </source>
</evidence>
<name>A0A8C4N5Y7_EPTBU</name>
<keyword evidence="1" id="KW-0472">Membrane</keyword>
<reference evidence="2" key="1">
    <citation type="submission" date="2025-08" db="UniProtKB">
        <authorList>
            <consortium name="Ensembl"/>
        </authorList>
    </citation>
    <scope>IDENTIFICATION</scope>
</reference>
<keyword evidence="3" id="KW-1185">Reference proteome</keyword>
<proteinExistence type="predicted"/>
<keyword evidence="1" id="KW-0812">Transmembrane</keyword>
<sequence>MASEGCLGVRYCLVVLGIGMLSLGILMVTWQSFVEEPTTSGNESSGNLPSTSIAPPLTFDQPDFTTYAFCIAGSLLLAVGIIWSIYQNLNRSPGAEDAHPTQSSEKLVLHRQGVRSQSGRAGFTCCGALGPSSTRDPLGAAAIFTSYMLIKVFIYKCTNLGWAKEKKPQFMCKNMYFRNYKKHHYGMKTTEQRK</sequence>
<organism evidence="2 3">
    <name type="scientific">Eptatretus burgeri</name>
    <name type="common">Inshore hagfish</name>
    <dbReference type="NCBI Taxonomy" id="7764"/>
    <lineage>
        <taxon>Eukaryota</taxon>
        <taxon>Metazoa</taxon>
        <taxon>Chordata</taxon>
        <taxon>Craniata</taxon>
        <taxon>Vertebrata</taxon>
        <taxon>Cyclostomata</taxon>
        <taxon>Myxini</taxon>
        <taxon>Myxiniformes</taxon>
        <taxon>Myxinidae</taxon>
        <taxon>Eptatretinae</taxon>
        <taxon>Eptatretus</taxon>
    </lineage>
</organism>
<evidence type="ECO:0000313" key="3">
    <source>
        <dbReference type="Proteomes" id="UP000694388"/>
    </source>
</evidence>
<reference evidence="2" key="2">
    <citation type="submission" date="2025-09" db="UniProtKB">
        <authorList>
            <consortium name="Ensembl"/>
        </authorList>
    </citation>
    <scope>IDENTIFICATION</scope>
</reference>
<dbReference type="Proteomes" id="UP000694388">
    <property type="component" value="Unplaced"/>
</dbReference>
<evidence type="ECO:0008006" key="4">
    <source>
        <dbReference type="Google" id="ProtNLM"/>
    </source>
</evidence>
<dbReference type="Ensembl" id="ENSEBUT00000001666.1">
    <property type="protein sequence ID" value="ENSEBUP00000001342.1"/>
    <property type="gene ID" value="ENSEBUG00000001188.1"/>
</dbReference>
<feature type="transmembrane region" description="Helical" evidence="1">
    <location>
        <begin position="12"/>
        <end position="33"/>
    </location>
</feature>
<feature type="transmembrane region" description="Helical" evidence="1">
    <location>
        <begin position="64"/>
        <end position="86"/>
    </location>
</feature>
<dbReference type="Pfam" id="PF15345">
    <property type="entry name" value="TMEM51"/>
    <property type="match status" value="1"/>
</dbReference>
<protein>
    <recommendedName>
        <fullName evidence="4">Transmembrane protein 61</fullName>
    </recommendedName>
</protein>
<dbReference type="AlphaFoldDB" id="A0A8C4N5Y7"/>